<dbReference type="PANTHER" id="PTHR30383">
    <property type="entry name" value="THIOESTERASE 1/PROTEASE 1/LYSOPHOSPHOLIPASE L1"/>
    <property type="match status" value="1"/>
</dbReference>
<evidence type="ECO:0000313" key="4">
    <source>
        <dbReference type="Proteomes" id="UP000030361"/>
    </source>
</evidence>
<dbReference type="RefSeq" id="WP_035166327.1">
    <property type="nucleotide sequence ID" value="NZ_CP018906.1"/>
</dbReference>
<dbReference type="CDD" id="cd00229">
    <property type="entry name" value="SGNH_hydrolase"/>
    <property type="match status" value="1"/>
</dbReference>
<dbReference type="eggNOG" id="ENOG50346DU">
    <property type="taxonomic scope" value="Bacteria"/>
</dbReference>
<accession>A0A1S6QH89</accession>
<dbReference type="Pfam" id="PF13472">
    <property type="entry name" value="Lipase_GDSL_2"/>
    <property type="match status" value="1"/>
</dbReference>
<evidence type="ECO:0000259" key="2">
    <source>
        <dbReference type="Pfam" id="PF13472"/>
    </source>
</evidence>
<dbReference type="EMBL" id="CP018906">
    <property type="protein sequence ID" value="AQW20987.1"/>
    <property type="molecule type" value="Genomic_DNA"/>
</dbReference>
<evidence type="ECO:0000313" key="3">
    <source>
        <dbReference type="EMBL" id="AQW20987.1"/>
    </source>
</evidence>
<evidence type="ECO:0000256" key="1">
    <source>
        <dbReference type="SAM" id="SignalP"/>
    </source>
</evidence>
<organism evidence="3 4">
    <name type="scientific">Lentilactobacillus curieae</name>
    <dbReference type="NCBI Taxonomy" id="1138822"/>
    <lineage>
        <taxon>Bacteria</taxon>
        <taxon>Bacillati</taxon>
        <taxon>Bacillota</taxon>
        <taxon>Bacilli</taxon>
        <taxon>Lactobacillales</taxon>
        <taxon>Lactobacillaceae</taxon>
        <taxon>Lentilactobacillus</taxon>
    </lineage>
</organism>
<reference evidence="3 4" key="1">
    <citation type="journal article" date="2015" name="Genome Announc.">
        <title>Genome Sequence of Lactobacillus curieae CCTCC M 2011381T, a Novel Producer of Gamma-aminobutyric Acid.</title>
        <authorList>
            <person name="Wang Y."/>
            <person name="Wang Y."/>
            <person name="Lang C."/>
            <person name="Wei D."/>
            <person name="Xu P."/>
            <person name="Xie J."/>
        </authorList>
    </citation>
    <scope>NUCLEOTIDE SEQUENCE [LARGE SCALE GENOMIC DNA]</scope>
    <source>
        <strain evidence="3 4">CCTCC M 2011381</strain>
    </source>
</reference>
<dbReference type="AlphaFoldDB" id="A0A1S6QH89"/>
<gene>
    <name evidence="3" type="ORF">PL11_003170</name>
</gene>
<dbReference type="InterPro" id="IPR051532">
    <property type="entry name" value="Ester_Hydrolysis_Enzymes"/>
</dbReference>
<dbReference type="KEGG" id="lcu:PL11_003170"/>
<proteinExistence type="predicted"/>
<dbReference type="Gene3D" id="3.40.50.1110">
    <property type="entry name" value="SGNH hydrolase"/>
    <property type="match status" value="1"/>
</dbReference>
<keyword evidence="1" id="KW-0732">Signal</keyword>
<keyword evidence="4" id="KW-1185">Reference proteome</keyword>
<dbReference type="Proteomes" id="UP000030361">
    <property type="component" value="Chromosome"/>
</dbReference>
<feature type="domain" description="SGNH hydrolase-type esterase" evidence="2">
    <location>
        <begin position="129"/>
        <end position="309"/>
    </location>
</feature>
<dbReference type="InterPro" id="IPR013830">
    <property type="entry name" value="SGNH_hydro"/>
</dbReference>
<dbReference type="SUPFAM" id="SSF52266">
    <property type="entry name" value="SGNH hydrolase"/>
    <property type="match status" value="1"/>
</dbReference>
<dbReference type="InterPro" id="IPR036514">
    <property type="entry name" value="SGNH_hydro_sf"/>
</dbReference>
<sequence length="326" mass="37196">MKSKFISKAIISLGALLVCATYPVVSGGATTHAPASARQQTVKKLNQVEFSKMDAIPVYVKDKKLTMTHPKTVWYAVGKSVAGDLYEVQSGNQTKKLVVPRKAIATVVNRHYRVALPNTASMKKNTILFMGDSITKGYNGYYNYKNASFPLWVHKYLQAKVHKQGHVRSSVTGHNFNDLFTILPTINFKNPNVLVIEYGTNDYRHSTASLKQVQAKMTQAIKYIRKQNPKIKIYGIIPLPRFDFSDINTRVGIGGYTFPELQRGMAQTYKKLGIPTYNISKAHPYFINKTNFYQKYYDHRVHPTSQTYQQFGYYISQWLQQQLTKK</sequence>
<protein>
    <recommendedName>
        <fullName evidence="2">SGNH hydrolase-type esterase domain-containing protein</fullName>
    </recommendedName>
</protein>
<name>A0A1S6QH89_9LACO</name>
<feature type="chain" id="PRO_5038491594" description="SGNH hydrolase-type esterase domain-containing protein" evidence="1">
    <location>
        <begin position="21"/>
        <end position="326"/>
    </location>
</feature>
<feature type="signal peptide" evidence="1">
    <location>
        <begin position="1"/>
        <end position="20"/>
    </location>
</feature>